<reference evidence="2" key="1">
    <citation type="journal article" date="2012" name="PLoS ONE">
        <title>Gene sets for utilization of primary and secondary nutrition supplies in the distal gut of endangered iberian lynx.</title>
        <authorList>
            <person name="Alcaide M."/>
            <person name="Messina E."/>
            <person name="Richter M."/>
            <person name="Bargiela R."/>
            <person name="Peplies J."/>
            <person name="Huws S.A."/>
            <person name="Newbold C.J."/>
            <person name="Golyshin P.N."/>
            <person name="Simon M.A."/>
            <person name="Lopez G."/>
            <person name="Yakimov M.M."/>
            <person name="Ferrer M."/>
        </authorList>
    </citation>
    <scope>NUCLEOTIDE SEQUENCE</scope>
</reference>
<name>J9GVB2_9ZZZZ</name>
<comment type="caution">
    <text evidence="2">The sequence shown here is derived from an EMBL/GenBank/DDBJ whole genome shotgun (WGS) entry which is preliminary data.</text>
</comment>
<evidence type="ECO:0000259" key="1">
    <source>
        <dbReference type="Pfam" id="PF12804"/>
    </source>
</evidence>
<proteinExistence type="predicted"/>
<dbReference type="GO" id="GO:0016779">
    <property type="term" value="F:nucleotidyltransferase activity"/>
    <property type="evidence" value="ECO:0007669"/>
    <property type="project" value="UniProtKB-ARBA"/>
</dbReference>
<accession>J9GVB2</accession>
<dbReference type="Gene3D" id="3.90.550.10">
    <property type="entry name" value="Spore Coat Polysaccharide Biosynthesis Protein SpsA, Chain A"/>
    <property type="match status" value="1"/>
</dbReference>
<organism evidence="2">
    <name type="scientific">gut metagenome</name>
    <dbReference type="NCBI Taxonomy" id="749906"/>
    <lineage>
        <taxon>unclassified sequences</taxon>
        <taxon>metagenomes</taxon>
        <taxon>organismal metagenomes</taxon>
    </lineage>
</organism>
<dbReference type="AlphaFoldDB" id="J9GVB2"/>
<gene>
    <name evidence="2" type="ORF">EVA_05065</name>
</gene>
<protein>
    <recommendedName>
        <fullName evidence="1">MobA-like NTP transferase domain-containing protein</fullName>
    </recommendedName>
</protein>
<dbReference type="PANTHER" id="PTHR43777">
    <property type="entry name" value="MOLYBDENUM COFACTOR CYTIDYLYLTRANSFERASE"/>
    <property type="match status" value="1"/>
</dbReference>
<dbReference type="SUPFAM" id="SSF53448">
    <property type="entry name" value="Nucleotide-diphospho-sugar transferases"/>
    <property type="match status" value="1"/>
</dbReference>
<dbReference type="EMBL" id="AMCI01001048">
    <property type="protein sequence ID" value="EJX06828.1"/>
    <property type="molecule type" value="Genomic_DNA"/>
</dbReference>
<dbReference type="InterPro" id="IPR025877">
    <property type="entry name" value="MobA-like_NTP_Trfase"/>
</dbReference>
<feature type="domain" description="MobA-like NTP transferase" evidence="1">
    <location>
        <begin position="5"/>
        <end position="167"/>
    </location>
</feature>
<dbReference type="CDD" id="cd04182">
    <property type="entry name" value="GT_2_like_f"/>
    <property type="match status" value="1"/>
</dbReference>
<dbReference type="Pfam" id="PF12804">
    <property type="entry name" value="NTP_transf_3"/>
    <property type="match status" value="1"/>
</dbReference>
<evidence type="ECO:0000313" key="2">
    <source>
        <dbReference type="EMBL" id="EJX06828.1"/>
    </source>
</evidence>
<dbReference type="PANTHER" id="PTHR43777:SF1">
    <property type="entry name" value="MOLYBDENUM COFACTOR CYTIDYLYLTRANSFERASE"/>
    <property type="match status" value="1"/>
</dbReference>
<dbReference type="InterPro" id="IPR029044">
    <property type="entry name" value="Nucleotide-diphossugar_trans"/>
</dbReference>
<sequence>MIHILYLAAGSGKRFGKNKLLAFLNGKPLFAWGLDTLCQTVRGRSDCRLAVVSRYEPVLDAAKAAGVLAVNSPMSEQGISYSIRAGLEAIGPLSEEDFLLFVLSDQPWLTRRSIEQMLVAAKPGTLCASAFFNGTPASPTLFSAKLAPELLALEGDKGGRFVLNRHKDKTVPVELCSAGELWDVDTPSDLATVQSRWHFS</sequence>